<dbReference type="Proteomes" id="UP000175989">
    <property type="component" value="Unassembled WGS sequence"/>
</dbReference>
<evidence type="ECO:0000313" key="4">
    <source>
        <dbReference type="Proteomes" id="UP000175989"/>
    </source>
</evidence>
<comment type="caution">
    <text evidence="3">The sequence shown here is derived from an EMBL/GenBank/DDBJ whole genome shotgun (WGS) entry which is preliminary data.</text>
</comment>
<dbReference type="EMBL" id="LROM01000096">
    <property type="protein sequence ID" value="OEZ97623.1"/>
    <property type="molecule type" value="Genomic_DNA"/>
</dbReference>
<reference evidence="4" key="1">
    <citation type="journal article" date="2016" name="Front. Microbiol.">
        <title>Molecular Keys to the Janthinobacterium and Duganella spp. Interaction with the Plant Pathogen Fusarium graminearum.</title>
        <authorList>
            <person name="Haack F.S."/>
            <person name="Poehlein A."/>
            <person name="Kroger C."/>
            <person name="Voigt C.A."/>
            <person name="Piepenbring M."/>
            <person name="Bode H.B."/>
            <person name="Daniel R."/>
            <person name="Schafer W."/>
            <person name="Streit W.R."/>
        </authorList>
    </citation>
    <scope>NUCLEOTIDE SEQUENCE [LARGE SCALE GENOMIC DNA]</scope>
    <source>
        <strain evidence="4">T54</strain>
    </source>
</reference>
<dbReference type="EC" id="2.7.11.1" evidence="3"/>
<dbReference type="AlphaFoldDB" id="A0A1E7WGZ4"/>
<keyword evidence="3" id="KW-0418">Kinase</keyword>
<dbReference type="SUPFAM" id="SSF56436">
    <property type="entry name" value="C-type lectin-like"/>
    <property type="match status" value="1"/>
</dbReference>
<dbReference type="PANTHER" id="PTHR23150">
    <property type="entry name" value="SULFATASE MODIFYING FACTOR 1, 2"/>
    <property type="match status" value="1"/>
</dbReference>
<organism evidence="3 4">
    <name type="scientific">Duganella phyllosphaerae</name>
    <dbReference type="NCBI Taxonomy" id="762836"/>
    <lineage>
        <taxon>Bacteria</taxon>
        <taxon>Pseudomonadati</taxon>
        <taxon>Pseudomonadota</taxon>
        <taxon>Betaproteobacteria</taxon>
        <taxon>Burkholderiales</taxon>
        <taxon>Oxalobacteraceae</taxon>
        <taxon>Telluria group</taxon>
        <taxon>Duganella</taxon>
    </lineage>
</organism>
<dbReference type="InterPro" id="IPR016187">
    <property type="entry name" value="CTDL_fold"/>
</dbReference>
<keyword evidence="4" id="KW-1185">Reference proteome</keyword>
<dbReference type="InterPro" id="IPR005532">
    <property type="entry name" value="SUMF_dom"/>
</dbReference>
<dbReference type="GO" id="GO:0004674">
    <property type="term" value="F:protein serine/threonine kinase activity"/>
    <property type="evidence" value="ECO:0007669"/>
    <property type="project" value="UniProtKB-EC"/>
</dbReference>
<feature type="region of interest" description="Disordered" evidence="1">
    <location>
        <begin position="35"/>
        <end position="54"/>
    </location>
</feature>
<keyword evidence="3" id="KW-0808">Transferase</keyword>
<name>A0A1E7WGZ4_9BURK</name>
<gene>
    <name evidence="3" type="primary">pkn1</name>
    <name evidence="3" type="ORF">DUPY_34560</name>
</gene>
<evidence type="ECO:0000313" key="3">
    <source>
        <dbReference type="EMBL" id="OEZ97623.1"/>
    </source>
</evidence>
<evidence type="ECO:0000259" key="2">
    <source>
        <dbReference type="Pfam" id="PF03781"/>
    </source>
</evidence>
<evidence type="ECO:0000256" key="1">
    <source>
        <dbReference type="SAM" id="MobiDB-lite"/>
    </source>
</evidence>
<dbReference type="GO" id="GO:0120147">
    <property type="term" value="F:formylglycine-generating oxidase activity"/>
    <property type="evidence" value="ECO:0007669"/>
    <property type="project" value="TreeGrafter"/>
</dbReference>
<proteinExistence type="predicted"/>
<dbReference type="RefSeq" id="WP_229255410.1">
    <property type="nucleotide sequence ID" value="NZ_LROM01000096.1"/>
</dbReference>
<dbReference type="PATRIC" id="fig|762836.4.peg.3559"/>
<dbReference type="Pfam" id="PF03781">
    <property type="entry name" value="FGE-sulfatase"/>
    <property type="match status" value="1"/>
</dbReference>
<dbReference type="Gene3D" id="3.90.1580.10">
    <property type="entry name" value="paralog of FGE (formylglycine-generating enzyme)"/>
    <property type="match status" value="1"/>
</dbReference>
<feature type="domain" description="Sulfatase-modifying factor enzyme-like" evidence="2">
    <location>
        <begin position="96"/>
        <end position="408"/>
    </location>
</feature>
<accession>A0A1E7WGZ4</accession>
<dbReference type="InterPro" id="IPR051043">
    <property type="entry name" value="Sulfatase_Mod_Factor_Kinase"/>
</dbReference>
<dbReference type="PANTHER" id="PTHR23150:SF19">
    <property type="entry name" value="FORMYLGLYCINE-GENERATING ENZYME"/>
    <property type="match status" value="1"/>
</dbReference>
<dbReference type="InterPro" id="IPR042095">
    <property type="entry name" value="SUMF_sf"/>
</dbReference>
<protein>
    <submittedName>
        <fullName evidence="3">Serine/threonine-protein kinase pkn1</fullName>
        <ecNumber evidence="3">2.7.11.1</ecNumber>
    </submittedName>
</protein>
<sequence length="410" mass="42069">MGVALRVRGWRLVLLVLVLAIGAVLLARDWHAGASTGSGTGNSTGNSTADGAGTSQGDAIGVGHALAAASTSRLGSEPACAAYSGLPAGWGSDPHAGMVRVDGGSFIFGSEHGYPDERPAQAGATRVAGFWIDRTEVTQAQFAAFVAATGYVTQAERQGAGVVFHVPTAEELQQRPYAWWTLEKGAQWRTVQAGASASTSAPASASMSSPAPAAAMASAASAAPAASATVSTSGDHLPVTLVTQADALAYARWLGRDLPTEAEWEYAGKAGRSDAQLDTAPADAAGKPAANYWQGAFPQLDVAADGHAGVAPVGCYAPNGFGLHDMIGNVWEWTRDPYTGPRQPHANGDTAVAAGRPANPASPANAAMVIKGGSFLCAPDYCVRYRASARESQERDLAAAHIGFRTVRRN</sequence>